<organism evidence="1 2">
    <name type="scientific">Brachionus plicatilis</name>
    <name type="common">Marine rotifer</name>
    <name type="synonym">Brachionus muelleri</name>
    <dbReference type="NCBI Taxonomy" id="10195"/>
    <lineage>
        <taxon>Eukaryota</taxon>
        <taxon>Metazoa</taxon>
        <taxon>Spiralia</taxon>
        <taxon>Gnathifera</taxon>
        <taxon>Rotifera</taxon>
        <taxon>Eurotatoria</taxon>
        <taxon>Monogononta</taxon>
        <taxon>Pseudotrocha</taxon>
        <taxon>Ploima</taxon>
        <taxon>Brachionidae</taxon>
        <taxon>Brachionus</taxon>
    </lineage>
</organism>
<gene>
    <name evidence="1" type="ORF">BpHYR1_046572</name>
</gene>
<evidence type="ECO:0000313" key="2">
    <source>
        <dbReference type="Proteomes" id="UP000276133"/>
    </source>
</evidence>
<comment type="caution">
    <text evidence="1">The sequence shown here is derived from an EMBL/GenBank/DDBJ whole genome shotgun (WGS) entry which is preliminary data.</text>
</comment>
<name>A0A3M7QII3_BRAPC</name>
<keyword evidence="2" id="KW-1185">Reference proteome</keyword>
<accession>A0A3M7QII3</accession>
<dbReference type="Proteomes" id="UP000276133">
    <property type="component" value="Unassembled WGS sequence"/>
</dbReference>
<evidence type="ECO:0000313" key="1">
    <source>
        <dbReference type="EMBL" id="RNA11246.1"/>
    </source>
</evidence>
<sequence>FTQSNILKIYETDRTKQTKNLKIYVNLPQFQQIFNHDVFEFNAQIDYLTLSLFFNDKQQHLENNLFKAPQITLFAVEEKIVNRT</sequence>
<feature type="non-terminal residue" evidence="1">
    <location>
        <position position="1"/>
    </location>
</feature>
<reference evidence="1 2" key="1">
    <citation type="journal article" date="2018" name="Sci. Rep.">
        <title>Genomic signatures of local adaptation to the degree of environmental predictability in rotifers.</title>
        <authorList>
            <person name="Franch-Gras L."/>
            <person name="Hahn C."/>
            <person name="Garcia-Roger E.M."/>
            <person name="Carmona M.J."/>
            <person name="Serra M."/>
            <person name="Gomez A."/>
        </authorList>
    </citation>
    <scope>NUCLEOTIDE SEQUENCE [LARGE SCALE GENOMIC DNA]</scope>
    <source>
        <strain evidence="1">HYR1</strain>
    </source>
</reference>
<dbReference type="EMBL" id="REGN01006006">
    <property type="protein sequence ID" value="RNA11246.1"/>
    <property type="molecule type" value="Genomic_DNA"/>
</dbReference>
<dbReference type="AlphaFoldDB" id="A0A3M7QII3"/>
<proteinExistence type="predicted"/>
<protein>
    <submittedName>
        <fullName evidence="1">Uncharacterized protein</fullName>
    </submittedName>
</protein>